<evidence type="ECO:0000313" key="1">
    <source>
        <dbReference type="EMBL" id="GGB55766.1"/>
    </source>
</evidence>
<dbReference type="Proteomes" id="UP000614261">
    <property type="component" value="Unassembled WGS sequence"/>
</dbReference>
<comment type="caution">
    <text evidence="1">The sequence shown here is derived from an EMBL/GenBank/DDBJ whole genome shotgun (WGS) entry which is preliminary data.</text>
</comment>
<dbReference type="EMBL" id="BMGD01000002">
    <property type="protein sequence ID" value="GGB55766.1"/>
    <property type="molecule type" value="Genomic_DNA"/>
</dbReference>
<sequence length="77" mass="7680">MAAITGGTDPHRGCSGSPGGSAIREIYIAGKTLGPRGWGITSGRTAMAVPAAVPAIIMAAVRSKAPRMGKGDCRNDG</sequence>
<proteinExistence type="predicted"/>
<protein>
    <submittedName>
        <fullName evidence="1">Uncharacterized protein</fullName>
    </submittedName>
</protein>
<keyword evidence="2" id="KW-1185">Reference proteome</keyword>
<name>A0ABQ1IYP9_9SPHN</name>
<accession>A0ABQ1IYP9</accession>
<reference evidence="2" key="1">
    <citation type="journal article" date="2019" name="Int. J. Syst. Evol. Microbiol.">
        <title>The Global Catalogue of Microorganisms (GCM) 10K type strain sequencing project: providing services to taxonomists for standard genome sequencing and annotation.</title>
        <authorList>
            <consortium name="The Broad Institute Genomics Platform"/>
            <consortium name="The Broad Institute Genome Sequencing Center for Infectious Disease"/>
            <person name="Wu L."/>
            <person name="Ma J."/>
        </authorList>
    </citation>
    <scope>NUCLEOTIDE SEQUENCE [LARGE SCALE GENOMIC DNA]</scope>
    <source>
        <strain evidence="2">CGMCC 1.12851</strain>
    </source>
</reference>
<evidence type="ECO:0000313" key="2">
    <source>
        <dbReference type="Proteomes" id="UP000614261"/>
    </source>
</evidence>
<gene>
    <name evidence="1" type="ORF">GCM10010833_08080</name>
</gene>
<organism evidence="1 2">
    <name type="scientific">Blastomonas aquatica</name>
    <dbReference type="NCBI Taxonomy" id="1510276"/>
    <lineage>
        <taxon>Bacteria</taxon>
        <taxon>Pseudomonadati</taxon>
        <taxon>Pseudomonadota</taxon>
        <taxon>Alphaproteobacteria</taxon>
        <taxon>Sphingomonadales</taxon>
        <taxon>Sphingomonadaceae</taxon>
        <taxon>Blastomonas</taxon>
    </lineage>
</organism>